<keyword evidence="3" id="KW-1003">Cell membrane</keyword>
<feature type="transmembrane region" description="Helical" evidence="9">
    <location>
        <begin position="183"/>
        <end position="203"/>
    </location>
</feature>
<proteinExistence type="inferred from homology"/>
<name>A0ABT0ZKZ4_9ACTN</name>
<evidence type="ECO:0000256" key="2">
    <source>
        <dbReference type="ARBA" id="ARBA00022448"/>
    </source>
</evidence>
<evidence type="ECO:0000313" key="10">
    <source>
        <dbReference type="EMBL" id="MCN9244250.1"/>
    </source>
</evidence>
<dbReference type="EMBL" id="JAMWMR010000032">
    <property type="protein sequence ID" value="MCN9244250.1"/>
    <property type="molecule type" value="Genomic_DNA"/>
</dbReference>
<dbReference type="Pfam" id="PF04143">
    <property type="entry name" value="Sulf_transp"/>
    <property type="match status" value="1"/>
</dbReference>
<protein>
    <submittedName>
        <fullName evidence="10">YeeE/YedE family protein</fullName>
    </submittedName>
</protein>
<gene>
    <name evidence="10" type="ORF">NGF19_26290</name>
</gene>
<keyword evidence="6 9" id="KW-1133">Transmembrane helix</keyword>
<evidence type="ECO:0000256" key="5">
    <source>
        <dbReference type="ARBA" id="ARBA00022692"/>
    </source>
</evidence>
<feature type="transmembrane region" description="Helical" evidence="9">
    <location>
        <begin position="224"/>
        <end position="244"/>
    </location>
</feature>
<evidence type="ECO:0000256" key="3">
    <source>
        <dbReference type="ARBA" id="ARBA00022475"/>
    </source>
</evidence>
<accession>A0ABT0ZKZ4</accession>
<keyword evidence="7 9" id="KW-0472">Membrane</keyword>
<dbReference type="InterPro" id="IPR007272">
    <property type="entry name" value="Sulf_transp_TsuA/YedE"/>
</dbReference>
<evidence type="ECO:0000256" key="9">
    <source>
        <dbReference type="SAM" id="Phobius"/>
    </source>
</evidence>
<sequence>MSPYWPWWAGAVGLALVIVNHTLTTDRSFGVSSAWDRVLHWRRERRLERAEEEFTDEQALVDALAAATAEHFGTAAPNTHAAHGTSYGDPQAYYGAPQAPYATPQTYCDTPQTPYAAPQPTAPVVEPVAEERSSAMNRRPAPLVTQASLLVSIFLGGLIASLVSGRFEIRFDMGPGFRDLVTGNPLTMVVLLFLGGVLVGFGTRLAGGCSSGHGLSGCGRLQPVSIVATAVFFGTAAGVSFLLWKVI</sequence>
<keyword evidence="2" id="KW-0813">Transport</keyword>
<evidence type="ECO:0000256" key="7">
    <source>
        <dbReference type="ARBA" id="ARBA00023136"/>
    </source>
</evidence>
<evidence type="ECO:0000256" key="8">
    <source>
        <dbReference type="ARBA" id="ARBA00035655"/>
    </source>
</evidence>
<evidence type="ECO:0000313" key="11">
    <source>
        <dbReference type="Proteomes" id="UP001523219"/>
    </source>
</evidence>
<dbReference type="RefSeq" id="WP_252428013.1">
    <property type="nucleotide sequence ID" value="NZ_JAMWMR010000032.1"/>
</dbReference>
<evidence type="ECO:0000256" key="4">
    <source>
        <dbReference type="ARBA" id="ARBA00022519"/>
    </source>
</evidence>
<dbReference type="PANTHER" id="PTHR30574">
    <property type="entry name" value="INNER MEMBRANE PROTEIN YEDE"/>
    <property type="match status" value="1"/>
</dbReference>
<keyword evidence="4" id="KW-0997">Cell inner membrane</keyword>
<keyword evidence="5 9" id="KW-0812">Transmembrane</keyword>
<reference evidence="10 11" key="1">
    <citation type="submission" date="2022-05" db="EMBL/GenBank/DDBJ databases">
        <title>Streptomyces sp. nov. RY43-2 isolated from soil of a peat swamp forest.</title>
        <authorList>
            <person name="Kanchanasin P."/>
            <person name="Tanasupawat S."/>
            <person name="Phongsopitanun W."/>
        </authorList>
    </citation>
    <scope>NUCLEOTIDE SEQUENCE [LARGE SCALE GENOMIC DNA]</scope>
    <source>
        <strain evidence="10 11">RY43-2</strain>
    </source>
</reference>
<evidence type="ECO:0000256" key="1">
    <source>
        <dbReference type="ARBA" id="ARBA00004429"/>
    </source>
</evidence>
<dbReference type="PANTHER" id="PTHR30574:SF1">
    <property type="entry name" value="SULPHUR TRANSPORT DOMAIN-CONTAINING PROTEIN"/>
    <property type="match status" value="1"/>
</dbReference>
<evidence type="ECO:0000256" key="6">
    <source>
        <dbReference type="ARBA" id="ARBA00022989"/>
    </source>
</evidence>
<comment type="similarity">
    <text evidence="8">Belongs to the TsuA/YedE (TC 9.B.102) family.</text>
</comment>
<feature type="transmembrane region" description="Helical" evidence="9">
    <location>
        <begin position="143"/>
        <end position="163"/>
    </location>
</feature>
<dbReference type="Proteomes" id="UP001523219">
    <property type="component" value="Unassembled WGS sequence"/>
</dbReference>
<comment type="caution">
    <text evidence="10">The sequence shown here is derived from an EMBL/GenBank/DDBJ whole genome shotgun (WGS) entry which is preliminary data.</text>
</comment>
<organism evidence="10 11">
    <name type="scientific">Streptomyces macrolidinus</name>
    <dbReference type="NCBI Taxonomy" id="2952607"/>
    <lineage>
        <taxon>Bacteria</taxon>
        <taxon>Bacillati</taxon>
        <taxon>Actinomycetota</taxon>
        <taxon>Actinomycetes</taxon>
        <taxon>Kitasatosporales</taxon>
        <taxon>Streptomycetaceae</taxon>
        <taxon>Streptomyces</taxon>
    </lineage>
</organism>
<comment type="subcellular location">
    <subcellularLocation>
        <location evidence="1">Cell inner membrane</location>
        <topology evidence="1">Multi-pass membrane protein</topology>
    </subcellularLocation>
</comment>
<feature type="transmembrane region" description="Helical" evidence="9">
    <location>
        <begin position="6"/>
        <end position="23"/>
    </location>
</feature>
<keyword evidence="11" id="KW-1185">Reference proteome</keyword>